<sequence>MRTERAPWWETKPPSGPIPTTRWMVARAGEGRLEPLCVQAGAASVLPVFSFEEEAQMFLHLGGYADSGWRARESCTGELVSVLLGPCLDVEGVALDPLPEMLEDGTIGLVEVGRRRFVGQLLEGGRTASWCKPGAFSF</sequence>
<evidence type="ECO:0000313" key="1">
    <source>
        <dbReference type="EMBL" id="CAA9464189.1"/>
    </source>
</evidence>
<dbReference type="EMBL" id="CADCVF010000065">
    <property type="protein sequence ID" value="CAA9464189.1"/>
    <property type="molecule type" value="Genomic_DNA"/>
</dbReference>
<reference evidence="1" key="1">
    <citation type="submission" date="2020-02" db="EMBL/GenBank/DDBJ databases">
        <authorList>
            <person name="Meier V. D."/>
        </authorList>
    </citation>
    <scope>NUCLEOTIDE SEQUENCE</scope>
    <source>
        <strain evidence="1">AVDCRST_MAG58</strain>
    </source>
</reference>
<organism evidence="1">
    <name type="scientific">uncultured Rubrobacteraceae bacterium</name>
    <dbReference type="NCBI Taxonomy" id="349277"/>
    <lineage>
        <taxon>Bacteria</taxon>
        <taxon>Bacillati</taxon>
        <taxon>Actinomycetota</taxon>
        <taxon>Rubrobacteria</taxon>
        <taxon>Rubrobacterales</taxon>
        <taxon>Rubrobacteraceae</taxon>
        <taxon>environmental samples</taxon>
    </lineage>
</organism>
<protein>
    <recommendedName>
        <fullName evidence="2">SseB protein N-terminal domain-containing protein</fullName>
    </recommendedName>
</protein>
<accession>A0A6J4R9P6</accession>
<evidence type="ECO:0008006" key="2">
    <source>
        <dbReference type="Google" id="ProtNLM"/>
    </source>
</evidence>
<gene>
    <name evidence="1" type="ORF">AVDCRST_MAG58-3152</name>
</gene>
<dbReference type="AlphaFoldDB" id="A0A6J4R9P6"/>
<proteinExistence type="predicted"/>
<name>A0A6J4R9P6_9ACTN</name>